<accession>A0A9W6IZY2</accession>
<dbReference type="SUPFAM" id="SSF55729">
    <property type="entry name" value="Acyl-CoA N-acyltransferases (Nat)"/>
    <property type="match status" value="1"/>
</dbReference>
<evidence type="ECO:0000259" key="1">
    <source>
        <dbReference type="Pfam" id="PF13480"/>
    </source>
</evidence>
<feature type="domain" description="BioF2-like acetyltransferase" evidence="1">
    <location>
        <begin position="178"/>
        <end position="325"/>
    </location>
</feature>
<dbReference type="InterPro" id="IPR038740">
    <property type="entry name" value="BioF2-like_GNAT_dom"/>
</dbReference>
<dbReference type="InterPro" id="IPR016181">
    <property type="entry name" value="Acyl_CoA_acyltransferase"/>
</dbReference>
<dbReference type="Gene3D" id="3.40.630.30">
    <property type="match status" value="1"/>
</dbReference>
<organism evidence="2 3">
    <name type="scientific">Hansschlegelia plantiphila</name>
    <dbReference type="NCBI Taxonomy" id="374655"/>
    <lineage>
        <taxon>Bacteria</taxon>
        <taxon>Pseudomonadati</taxon>
        <taxon>Pseudomonadota</taxon>
        <taxon>Alphaproteobacteria</taxon>
        <taxon>Hyphomicrobiales</taxon>
        <taxon>Methylopilaceae</taxon>
        <taxon>Hansschlegelia</taxon>
    </lineage>
</organism>
<dbReference type="AlphaFoldDB" id="A0A9W6IZY2"/>
<dbReference type="Proteomes" id="UP001143372">
    <property type="component" value="Unassembled WGS sequence"/>
</dbReference>
<keyword evidence="3" id="KW-1185">Reference proteome</keyword>
<evidence type="ECO:0000313" key="3">
    <source>
        <dbReference type="Proteomes" id="UP001143372"/>
    </source>
</evidence>
<sequence>MTPVPGGAFASIEVYDDIDKAQPIWTALIQTAFVSTYQNPSFLKAWVDNVAAHEGVRPMIVVARDEEGRAVALLPLGRRRQLGARIAEFLGGSHVNYNAPVIRRDALARFTRDESLRLLAEAARQTGVDLYVLRRQPAEWEGEANPFAALPSLPSTDPAYSGPLAPSFEDFERLNFSAKARSKQRRKMRRFEERGSTRLYHADNDADRRRLIDAFLDQKARQFAGRGVGDVFDKPGVRDFLASAAGIGGRPPALDLYGFDVEGEAIAVAGGLIHDGRYSGMLLSITSGEHAKYSPGEMLLNFVVAEQIRRGARTFDLGVGAAGYKTMYCPNVEILRDTLLGVTPIGRAVAGVLSARTAATTWVKSNPRAYALVTRLRGLRARQRSEPEAAADD</sequence>
<dbReference type="Pfam" id="PF13480">
    <property type="entry name" value="Acetyltransf_6"/>
    <property type="match status" value="1"/>
</dbReference>
<protein>
    <recommendedName>
        <fullName evidence="1">BioF2-like acetyltransferase domain-containing protein</fullName>
    </recommendedName>
</protein>
<comment type="caution">
    <text evidence="2">The sequence shown here is derived from an EMBL/GenBank/DDBJ whole genome shotgun (WGS) entry which is preliminary data.</text>
</comment>
<reference evidence="2" key="2">
    <citation type="submission" date="2023-01" db="EMBL/GenBank/DDBJ databases">
        <authorList>
            <person name="Sun Q."/>
            <person name="Evtushenko L."/>
        </authorList>
    </citation>
    <scope>NUCLEOTIDE SEQUENCE</scope>
    <source>
        <strain evidence="2">VKM B-2347</strain>
    </source>
</reference>
<dbReference type="RefSeq" id="WP_271168485.1">
    <property type="nucleotide sequence ID" value="NZ_BSFI01000007.1"/>
</dbReference>
<name>A0A9W6IZY2_9HYPH</name>
<proteinExistence type="predicted"/>
<gene>
    <name evidence="2" type="ORF">GCM10008179_19040</name>
</gene>
<dbReference type="EMBL" id="BSFI01000007">
    <property type="protein sequence ID" value="GLK68266.1"/>
    <property type="molecule type" value="Genomic_DNA"/>
</dbReference>
<evidence type="ECO:0000313" key="2">
    <source>
        <dbReference type="EMBL" id="GLK68266.1"/>
    </source>
</evidence>
<reference evidence="2" key="1">
    <citation type="journal article" date="2014" name="Int. J. Syst. Evol. Microbiol.">
        <title>Complete genome sequence of Corynebacterium casei LMG S-19264T (=DSM 44701T), isolated from a smear-ripened cheese.</title>
        <authorList>
            <consortium name="US DOE Joint Genome Institute (JGI-PGF)"/>
            <person name="Walter F."/>
            <person name="Albersmeier A."/>
            <person name="Kalinowski J."/>
            <person name="Ruckert C."/>
        </authorList>
    </citation>
    <scope>NUCLEOTIDE SEQUENCE</scope>
    <source>
        <strain evidence="2">VKM B-2347</strain>
    </source>
</reference>